<dbReference type="PANTHER" id="PTHR15180">
    <property type="entry name" value="GENERAL TRANSCRIPTION FACTOR 3C POLYPEPTIDE 1"/>
    <property type="match status" value="1"/>
</dbReference>
<evidence type="ECO:0000256" key="2">
    <source>
        <dbReference type="ARBA" id="ARBA00022553"/>
    </source>
</evidence>
<dbReference type="Pfam" id="PF20222">
    <property type="entry name" value="DUF6581"/>
    <property type="match status" value="1"/>
</dbReference>
<protein>
    <recommendedName>
        <fullName evidence="11">B-block binding subunit of TFIIIC domain-containing protein</fullName>
    </recommendedName>
</protein>
<dbReference type="InterPro" id="IPR017956">
    <property type="entry name" value="AT_hook_DNA-bd_motif"/>
</dbReference>
<keyword evidence="5" id="KW-0539">Nucleus</keyword>
<comment type="caution">
    <text evidence="9">The sequence shown here is derived from an EMBL/GenBank/DDBJ whole genome shotgun (WGS) entry which is preliminary data.</text>
</comment>
<dbReference type="PANTHER" id="PTHR15180:SF1">
    <property type="entry name" value="GENERAL TRANSCRIPTION FACTOR 3C POLYPEPTIDE 1"/>
    <property type="match status" value="1"/>
</dbReference>
<dbReference type="InterPro" id="IPR044210">
    <property type="entry name" value="Tfc3-like"/>
</dbReference>
<feature type="compositionally biased region" description="Polar residues" evidence="6">
    <location>
        <begin position="589"/>
        <end position="604"/>
    </location>
</feature>
<feature type="domain" description="B-block binding subunit of TFIIIC" evidence="7">
    <location>
        <begin position="141"/>
        <end position="201"/>
    </location>
</feature>
<feature type="domain" description="Transcription factor tau subunit sfc3/Tfc3 C-terminal" evidence="8">
    <location>
        <begin position="1469"/>
        <end position="1818"/>
    </location>
</feature>
<dbReference type="Pfam" id="PF04182">
    <property type="entry name" value="B-block_TFIIIC"/>
    <property type="match status" value="1"/>
</dbReference>
<dbReference type="InterPro" id="IPR035625">
    <property type="entry name" value="Tfc3-like_eWH"/>
</dbReference>
<dbReference type="InterPro" id="IPR007309">
    <property type="entry name" value="TFIIIC_Bblock-bd"/>
</dbReference>
<evidence type="ECO:0000256" key="4">
    <source>
        <dbReference type="ARBA" id="ARBA00023163"/>
    </source>
</evidence>
<proteinExistence type="predicted"/>
<gene>
    <name evidence="9" type="ORF">HGRIS_007510</name>
</gene>
<evidence type="ECO:0000313" key="10">
    <source>
        <dbReference type="Proteomes" id="UP001556367"/>
    </source>
</evidence>
<evidence type="ECO:0000256" key="5">
    <source>
        <dbReference type="ARBA" id="ARBA00023242"/>
    </source>
</evidence>
<evidence type="ECO:0000256" key="3">
    <source>
        <dbReference type="ARBA" id="ARBA00023125"/>
    </source>
</evidence>
<name>A0ABR3J5F3_9AGAR</name>
<dbReference type="CDD" id="cd16169">
    <property type="entry name" value="Tau138_eWH"/>
    <property type="match status" value="1"/>
</dbReference>
<organism evidence="9 10">
    <name type="scientific">Hohenbuehelia grisea</name>
    <dbReference type="NCBI Taxonomy" id="104357"/>
    <lineage>
        <taxon>Eukaryota</taxon>
        <taxon>Fungi</taxon>
        <taxon>Dikarya</taxon>
        <taxon>Basidiomycota</taxon>
        <taxon>Agaricomycotina</taxon>
        <taxon>Agaricomycetes</taxon>
        <taxon>Agaricomycetidae</taxon>
        <taxon>Agaricales</taxon>
        <taxon>Pleurotineae</taxon>
        <taxon>Pleurotaceae</taxon>
        <taxon>Hohenbuehelia</taxon>
    </lineage>
</organism>
<dbReference type="SMART" id="SM00384">
    <property type="entry name" value="AT_hook"/>
    <property type="match status" value="2"/>
</dbReference>
<feature type="region of interest" description="Disordered" evidence="6">
    <location>
        <begin position="1437"/>
        <end position="1465"/>
    </location>
</feature>
<dbReference type="EMBL" id="JASNQZ010000011">
    <property type="protein sequence ID" value="KAL0950736.1"/>
    <property type="molecule type" value="Genomic_DNA"/>
</dbReference>
<evidence type="ECO:0000259" key="7">
    <source>
        <dbReference type="Pfam" id="PF04182"/>
    </source>
</evidence>
<evidence type="ECO:0008006" key="11">
    <source>
        <dbReference type="Google" id="ProtNLM"/>
    </source>
</evidence>
<keyword evidence="3" id="KW-0238">DNA-binding</keyword>
<feature type="region of interest" description="Disordered" evidence="6">
    <location>
        <begin position="770"/>
        <end position="796"/>
    </location>
</feature>
<feature type="compositionally biased region" description="Basic and acidic residues" evidence="6">
    <location>
        <begin position="1313"/>
        <end position="1333"/>
    </location>
</feature>
<evidence type="ECO:0000256" key="6">
    <source>
        <dbReference type="SAM" id="MobiDB-lite"/>
    </source>
</evidence>
<evidence type="ECO:0000259" key="8">
    <source>
        <dbReference type="Pfam" id="PF20222"/>
    </source>
</evidence>
<dbReference type="SUPFAM" id="SSF46785">
    <property type="entry name" value="Winged helix' DNA-binding domain"/>
    <property type="match status" value="1"/>
</dbReference>
<feature type="region of interest" description="Disordered" evidence="6">
    <location>
        <begin position="502"/>
        <end position="740"/>
    </location>
</feature>
<evidence type="ECO:0000256" key="1">
    <source>
        <dbReference type="ARBA" id="ARBA00004123"/>
    </source>
</evidence>
<keyword evidence="4" id="KW-0804">Transcription</keyword>
<keyword evidence="10" id="KW-1185">Reference proteome</keyword>
<evidence type="ECO:0000313" key="9">
    <source>
        <dbReference type="EMBL" id="KAL0950736.1"/>
    </source>
</evidence>
<comment type="subcellular location">
    <subcellularLocation>
        <location evidence="1">Nucleus</location>
    </subcellularLocation>
</comment>
<keyword evidence="2" id="KW-0597">Phosphoprotein</keyword>
<dbReference type="InterPro" id="IPR036390">
    <property type="entry name" value="WH_DNA-bd_sf"/>
</dbReference>
<accession>A0ABR3J5F3</accession>
<feature type="compositionally biased region" description="Low complexity" evidence="6">
    <location>
        <begin position="698"/>
        <end position="722"/>
    </location>
</feature>
<sequence>MDDLVRHCIREISFDGDLGSNVFRLHDFVRDFYEKTPTHHQKLDDAFYAFVWPLIVQTPGVRIGKRPAGIVSEVYVPPQTSKAKDAEPVPPLELEDIPNAKERSLEDLRTQFGNDLRVAVHPEGVYAAITGSHIKPKAMSPMVYAALQVITRGRQNGVSIVDLGKQTGYDQKTCFYLVKKLTELDLVVKVRRGGVGSNFALHKYFFDNDPSWRAVREEEQNAGKATQAIPLQDMNAPQDATPAVLRFTPITEMHLSSLDLVKGRVIQKLQASLNHTHAANNLLIEIGFVNPTKTQRRFFTARVRELIQSGVIEAVKVLKSGGKWVKCYRLPPESEEEKLQDDVVVLEQKDNEEEEEENVYADDLQESIRMNITLQKQVMMLLEGSGMAGMTLNELSAKLLNFDRRILELFLERAEKRSPPSHLSDIGIYMTQEFYGRERRNRFFTIDNYRKLVQKEGLNEEQTNLSAMDLSSAGEFSTLVPTSFYKDDVDLHRHQDAIYDLMQDQTGSKKTKRAVKNSTLPDGSAKRGRVKKSGGKEVLPSTRTSTKRKRDEQDDLEDASISARPAKKVKGRQPRAATTTEKDAVDGASSATVPGNDDSVQTSLPPKRRGRPPKPAVDDVTPTAPKKRGRPPKNKDAQPVRSSKRKKLDAASRPGSPIQEADANASTPNARVINQPVTRSLEPEDELEQETESMVVDAPEASAGVPAAASEAEEQTASAPTAIASTGEEQEPTTSRHDASTVDYASPSAAATLVPIDPALLDDNAISRTLQTPQQSTSATSSVRPPGADSTSRRTIANVSHMRREKELLRVIQEMGGVVNVSSKELGEAHVRLIRTLTAAGEPTSAPPGTLVDKRTVTLTLSRLEADGLVKTVKTAVLTRTGATRPATVAYLAATPQDQLSAFLANLSENVPAQQPDQLKRIETPFEFSSAGGVGPRAAIPLQMMQKKRASDNVDERWTRNTDRAEQLWQFDDDYIRTVLLSEHTTAGQFYGYIAGKAARLRKLHLEMLRAFESPNQNTSIVSQEHRIVHLSYFYQDMPASVYLAVVAAIGFEEGLSEFLSSEHRRQTPVRDLPPQIHAGLQVGRARSRSRILELLLLLMDLGIVTPLQESTSAYPPPISIASSGEHPSAYISASLEGWTASKPTVAPQYWQFSATAPVYRWRDSKHSPPFLGNLSIVTSGDAAVFWQQLKDACLKDLTESMLVHPSKSHAPSSVHNASLGKSLCRVSSWNEHYVLTWFQQACIKHFARVRPTQSQGRSDIGDDLLRRLSYLVSAPQNVVEDYLNKAKNDLARDLNRVVRQKRRKATVEEQEERSAEDRAELAQRAAEARHHREEAWDAMMARVHPQALDAAAEPRVKKVRDRFLESSGKNLDKWEELIHAAIKDAEVAASTVLKTRKRAKQSRPMARIAQQPVAQTSALPPLVMNPQDKPVEEIIARQGPPLACTNPRRKRKDKDAESTANNGPVKYRRTRFPWDHDFEELARDAMVIIQARCRDLARLELAALDQVFPAVPRNTVRQRHAAIRDAPGNEAYLKRLEDKWHELWVKHRGTAELPDDDLQSASNFDLVKHIKFLRQHIDKNALRVGYVHDTTTVVIPASIGQLYDIWDVVEPAAAAPAWDFMWRGDGEEGREKSLGQLALTRGRDVPTLPTTDLRCLAESAMKMAMGTPNERYDPKAASHMLKCVGQEPVSEATKQLLSRGVLSKLIRDPTRDKPGRRLKISDLNQNALGGSVSIDTFQDAAALEDVISSQATENWREWPLLATDGDLATLLQLVSEGKVDFNIDTTNPQAARADVDWNSKKADDDQLETRIDVKFSTLSIREPLSAPPSPVLGAMEVDEVLTSAHGSTHDGDPACCRLTTLDGLIDCASCLDGELQTLLESVGDDTKELLSSTLYHILQAGNDGISKSSLANVAGAGNEMFICLQRLTEASIPLVFWTGYTKLVVVAARYLKHWSVLISEEPLRRVLPRRWIDITGNRMADVWDAAWRAVIGVIAFRPGINQAELRWRLRSVYDRQEVSEVLRCMQEEEFVRVLLPDGGRDPSQKAVAWLDDEEEKVALCFLDHSRHWYTV</sequence>
<feature type="compositionally biased region" description="Low complexity" evidence="6">
    <location>
        <begin position="770"/>
        <end position="782"/>
    </location>
</feature>
<reference evidence="10" key="1">
    <citation type="submission" date="2024-06" db="EMBL/GenBank/DDBJ databases">
        <title>Multi-omics analyses provide insights into the biosynthesis of the anticancer antibiotic pleurotin in Hohenbuehelia grisea.</title>
        <authorList>
            <person name="Weaver J.A."/>
            <person name="Alberti F."/>
        </authorList>
    </citation>
    <scope>NUCLEOTIDE SEQUENCE [LARGE SCALE GENOMIC DNA]</scope>
    <source>
        <strain evidence="10">T-177</strain>
    </source>
</reference>
<dbReference type="InterPro" id="IPR046488">
    <property type="entry name" value="Sfc3/Tfc3_C"/>
</dbReference>
<dbReference type="Proteomes" id="UP001556367">
    <property type="component" value="Unassembled WGS sequence"/>
</dbReference>
<feature type="region of interest" description="Disordered" evidence="6">
    <location>
        <begin position="1303"/>
        <end position="1333"/>
    </location>
</feature>